<evidence type="ECO:0000256" key="4">
    <source>
        <dbReference type="ARBA" id="ARBA00022729"/>
    </source>
</evidence>
<organism evidence="13 14">
    <name type="scientific">Ataeniobius toweri</name>
    <dbReference type="NCBI Taxonomy" id="208326"/>
    <lineage>
        <taxon>Eukaryota</taxon>
        <taxon>Metazoa</taxon>
        <taxon>Chordata</taxon>
        <taxon>Craniata</taxon>
        <taxon>Vertebrata</taxon>
        <taxon>Euteleostomi</taxon>
        <taxon>Actinopterygii</taxon>
        <taxon>Neopterygii</taxon>
        <taxon>Teleostei</taxon>
        <taxon>Neoteleostei</taxon>
        <taxon>Acanthomorphata</taxon>
        <taxon>Ovalentaria</taxon>
        <taxon>Atherinomorphae</taxon>
        <taxon>Cyprinodontiformes</taxon>
        <taxon>Goodeidae</taxon>
        <taxon>Ataeniobius</taxon>
    </lineage>
</organism>
<evidence type="ECO:0000256" key="5">
    <source>
        <dbReference type="ARBA" id="ARBA00022989"/>
    </source>
</evidence>
<keyword evidence="7" id="KW-1015">Disulfide bond</keyword>
<dbReference type="PANTHER" id="PTHR25466:SF2">
    <property type="entry name" value="T-LYMPHOCYTE ACTIVATION ANTIGEN CD86"/>
    <property type="match status" value="1"/>
</dbReference>
<feature type="domain" description="Ig-like" evidence="12">
    <location>
        <begin position="12"/>
        <end position="98"/>
    </location>
</feature>
<dbReference type="PROSITE" id="PS50835">
    <property type="entry name" value="IG_LIKE"/>
    <property type="match status" value="1"/>
</dbReference>
<dbReference type="EMBL" id="JAHUTI010089043">
    <property type="protein sequence ID" value="MED6260591.1"/>
    <property type="molecule type" value="Genomic_DNA"/>
</dbReference>
<sequence length="179" mass="20396">MCLRIAASFRTPEVKKEHTEENDESTYLCHSSGGYPEPVVYWLINNSQEPPNGSVRTQAEALPDSHLYNITSQLTVNIPKDATVSCTIKNPSMNETLTSKYEASPNPVEWQASHGMWIFSTVLCVVVAIMVIAGVFYQIHLDSINKRRKKEYEEPQRGRRYQWKQAAEAMMLEQVETDV</sequence>
<keyword evidence="8" id="KW-0675">Receptor</keyword>
<protein>
    <recommendedName>
        <fullName evidence="12">Ig-like domain-containing protein</fullName>
    </recommendedName>
</protein>
<evidence type="ECO:0000256" key="6">
    <source>
        <dbReference type="ARBA" id="ARBA00023136"/>
    </source>
</evidence>
<dbReference type="SUPFAM" id="SSF48726">
    <property type="entry name" value="Immunoglobulin"/>
    <property type="match status" value="1"/>
</dbReference>
<dbReference type="Pfam" id="PF08205">
    <property type="entry name" value="C2-set_2"/>
    <property type="match status" value="1"/>
</dbReference>
<evidence type="ECO:0000256" key="2">
    <source>
        <dbReference type="ARBA" id="ARBA00022475"/>
    </source>
</evidence>
<dbReference type="InterPro" id="IPR013783">
    <property type="entry name" value="Ig-like_fold"/>
</dbReference>
<evidence type="ECO:0000313" key="13">
    <source>
        <dbReference type="EMBL" id="MED6260591.1"/>
    </source>
</evidence>
<comment type="subcellular location">
    <subcellularLocation>
        <location evidence="1">Cell membrane</location>
        <topology evidence="1">Single-pass type I membrane protein</topology>
    </subcellularLocation>
</comment>
<evidence type="ECO:0000256" key="10">
    <source>
        <dbReference type="ARBA" id="ARBA00023319"/>
    </source>
</evidence>
<feature type="transmembrane region" description="Helical" evidence="11">
    <location>
        <begin position="116"/>
        <end position="139"/>
    </location>
</feature>
<keyword evidence="4" id="KW-0732">Signal</keyword>
<reference evidence="13 14" key="1">
    <citation type="submission" date="2021-07" db="EMBL/GenBank/DDBJ databases">
        <authorList>
            <person name="Palmer J.M."/>
        </authorList>
    </citation>
    <scope>NUCLEOTIDE SEQUENCE [LARGE SCALE GENOMIC DNA]</scope>
    <source>
        <strain evidence="13 14">AT_MEX2019</strain>
        <tissue evidence="13">Muscle</tissue>
    </source>
</reference>
<dbReference type="Gene3D" id="2.60.40.10">
    <property type="entry name" value="Immunoglobulins"/>
    <property type="match status" value="1"/>
</dbReference>
<keyword evidence="3 11" id="KW-0812">Transmembrane</keyword>
<dbReference type="InterPro" id="IPR007110">
    <property type="entry name" value="Ig-like_dom"/>
</dbReference>
<accession>A0ABU7CCW6</accession>
<evidence type="ECO:0000259" key="12">
    <source>
        <dbReference type="PROSITE" id="PS50835"/>
    </source>
</evidence>
<keyword evidence="2" id="KW-1003">Cell membrane</keyword>
<proteinExistence type="predicted"/>
<evidence type="ECO:0000256" key="8">
    <source>
        <dbReference type="ARBA" id="ARBA00023170"/>
    </source>
</evidence>
<dbReference type="PANTHER" id="PTHR25466">
    <property type="entry name" value="T-LYMPHOCYTE ACTIVATION ANTIGEN"/>
    <property type="match status" value="1"/>
</dbReference>
<evidence type="ECO:0000256" key="9">
    <source>
        <dbReference type="ARBA" id="ARBA00023180"/>
    </source>
</evidence>
<keyword evidence="6 11" id="KW-0472">Membrane</keyword>
<keyword evidence="10" id="KW-0393">Immunoglobulin domain</keyword>
<keyword evidence="9" id="KW-0325">Glycoprotein</keyword>
<comment type="caution">
    <text evidence="13">The sequence shown here is derived from an EMBL/GenBank/DDBJ whole genome shotgun (WGS) entry which is preliminary data.</text>
</comment>
<evidence type="ECO:0000256" key="3">
    <source>
        <dbReference type="ARBA" id="ARBA00022692"/>
    </source>
</evidence>
<keyword evidence="14" id="KW-1185">Reference proteome</keyword>
<keyword evidence="5 11" id="KW-1133">Transmembrane helix</keyword>
<dbReference type="InterPro" id="IPR036179">
    <property type="entry name" value="Ig-like_dom_sf"/>
</dbReference>
<dbReference type="CDD" id="cd00098">
    <property type="entry name" value="IgC1"/>
    <property type="match status" value="1"/>
</dbReference>
<dbReference type="Proteomes" id="UP001345963">
    <property type="component" value="Unassembled WGS sequence"/>
</dbReference>
<dbReference type="InterPro" id="IPR013162">
    <property type="entry name" value="CD80_C2-set"/>
</dbReference>
<evidence type="ECO:0000313" key="14">
    <source>
        <dbReference type="Proteomes" id="UP001345963"/>
    </source>
</evidence>
<evidence type="ECO:0000256" key="7">
    <source>
        <dbReference type="ARBA" id="ARBA00023157"/>
    </source>
</evidence>
<evidence type="ECO:0000256" key="11">
    <source>
        <dbReference type="SAM" id="Phobius"/>
    </source>
</evidence>
<gene>
    <name evidence="13" type="ORF">ATANTOWER_023745</name>
</gene>
<dbReference type="InterPro" id="IPR051713">
    <property type="entry name" value="T-cell_Activation_Regulation"/>
</dbReference>
<evidence type="ECO:0000256" key="1">
    <source>
        <dbReference type="ARBA" id="ARBA00004251"/>
    </source>
</evidence>
<name>A0ABU7CCW6_9TELE</name>